<evidence type="ECO:0000313" key="1">
    <source>
        <dbReference type="EMBL" id="TDF74224.1"/>
    </source>
</evidence>
<reference evidence="1" key="1">
    <citation type="submission" date="2019-03" db="EMBL/GenBank/DDBJ databases">
        <title>Candidatus Syntrophosphaera thermopropionivorans: a novel player in syntrophic propionate oxidation during anaerobic digestion.</title>
        <authorList>
            <person name="Dyksma S."/>
        </authorList>
    </citation>
    <scope>NUCLEOTIDE SEQUENCE</scope>
    <source>
        <strain evidence="1">W5</strain>
    </source>
</reference>
<keyword evidence="2" id="KW-1185">Reference proteome</keyword>
<organism evidence="1 2">
    <name type="scientific">Candidatus Syntrophosphaera thermopropionivorans</name>
    <dbReference type="NCBI Taxonomy" id="2593015"/>
    <lineage>
        <taxon>Bacteria</taxon>
        <taxon>Pseudomonadati</taxon>
        <taxon>Candidatus Cloacimonadota</taxon>
        <taxon>Candidatus Cloacimonadia</taxon>
        <taxon>Candidatus Cloacimonadales</taxon>
        <taxon>Candidatus Cloacimonadaceae</taxon>
        <taxon>Candidatus Syntrophosphaera</taxon>
    </lineage>
</organism>
<dbReference type="Proteomes" id="UP000294588">
    <property type="component" value="Unassembled WGS sequence"/>
</dbReference>
<name>A0AC61QKK9_9BACT</name>
<comment type="caution">
    <text evidence="1">The sequence shown here is derived from an EMBL/GenBank/DDBJ whole genome shotgun (WGS) entry which is preliminary data.</text>
</comment>
<accession>A0AC61QKK9</accession>
<evidence type="ECO:0000313" key="2">
    <source>
        <dbReference type="Proteomes" id="UP000294588"/>
    </source>
</evidence>
<sequence length="185" mass="20760">MNFINIQKPLKPSLDWTKIKLMVFDCDGVLTDGRIIYDSAGNESKNFDAHDGMGFNILKHTDIKTAVITGRNSPLLERRCQDLKIDFLFQGVLKKLDKINQLLQELGLDFDNLLMMGDDFNDLPLMLRSAISVCPADTCEDVKAFCDIITQHSGGRGAVRECIELLLTNQGIYEQALLSYLNSIS</sequence>
<protein>
    <submittedName>
        <fullName evidence="1">3-deoxy-D-manno-octulosonate 8-phosphate phosphatase</fullName>
    </submittedName>
</protein>
<dbReference type="EMBL" id="SMOG01000002">
    <property type="protein sequence ID" value="TDF74224.1"/>
    <property type="molecule type" value="Genomic_DNA"/>
</dbReference>
<proteinExistence type="predicted"/>
<gene>
    <name evidence="1" type="ORF">E0946_02015</name>
</gene>